<reference evidence="2" key="1">
    <citation type="submission" date="2021-10" db="EMBL/GenBank/DDBJ databases">
        <title>Anaerobic single-cell dispensing facilitates the cultivation of human gut bacteria.</title>
        <authorList>
            <person name="Afrizal A."/>
        </authorList>
    </citation>
    <scope>NUCLEOTIDE SEQUENCE</scope>
    <source>
        <strain evidence="2">CLA-AA-H215</strain>
    </source>
</reference>
<evidence type="ECO:0000259" key="1">
    <source>
        <dbReference type="Pfam" id="PF19407"/>
    </source>
</evidence>
<organism evidence="2 3">
    <name type="scientific">Hominifimenecus microfluidus</name>
    <dbReference type="NCBI Taxonomy" id="2885348"/>
    <lineage>
        <taxon>Bacteria</taxon>
        <taxon>Bacillati</taxon>
        <taxon>Bacillota</taxon>
        <taxon>Clostridia</taxon>
        <taxon>Lachnospirales</taxon>
        <taxon>Lachnospiraceae</taxon>
        <taxon>Hominifimenecus</taxon>
    </lineage>
</organism>
<accession>A0AAE3JFA2</accession>
<keyword evidence="3" id="KW-1185">Reference proteome</keyword>
<dbReference type="InterPro" id="IPR046022">
    <property type="entry name" value="DUF5979"/>
</dbReference>
<feature type="domain" description="DUF5979" evidence="1">
    <location>
        <begin position="223"/>
        <end position="322"/>
    </location>
</feature>
<protein>
    <submittedName>
        <fullName evidence="2">DUF5979 domain-containing protein</fullName>
    </submittedName>
</protein>
<name>A0AAE3JFA2_9FIRM</name>
<gene>
    <name evidence="2" type="ORF">LKD81_09085</name>
</gene>
<dbReference type="PROSITE" id="PS51257">
    <property type="entry name" value="PROKAR_LIPOPROTEIN"/>
    <property type="match status" value="1"/>
</dbReference>
<dbReference type="EMBL" id="JAJEQR010000023">
    <property type="protein sequence ID" value="MCC2231143.1"/>
    <property type="molecule type" value="Genomic_DNA"/>
</dbReference>
<comment type="caution">
    <text evidence="2">The sequence shown here is derived from an EMBL/GenBank/DDBJ whole genome shotgun (WGS) entry which is preliminary data.</text>
</comment>
<sequence length="348" mass="37004">MNDKKFSVLAAIALTACMILGLSGWTVESARAVDLDQECSLTVSPGEAEDLQNADVVLDLYQVARAVPVSGYDTYAYEAVAPYGELADALADSQSLTNEKYQELSQQAAEITLTQGNTVAKKIDGASAGEKIEGLEAGLYLVIARGSEVADYVTKAVDETGSEKLATIAWSDEYVYTYLPELISLPGKEAVDGTINTANPGDWLYDASATLKPSQSLRFGSLEIVKTLTSYETSGPADFVFQVEAYKDETKAEVVYSNVVRLSFTGAGSQSTVLADVIPVGAYVEVTEVYSGASYSLVGEATATAVIQAAETAKVSFTNEYNSSGNHGGAVTNRFDYSSESGWGWTQE</sequence>
<dbReference type="Pfam" id="PF19407">
    <property type="entry name" value="DUF5979"/>
    <property type="match status" value="1"/>
</dbReference>
<proteinExistence type="predicted"/>
<dbReference type="RefSeq" id="WP_308453667.1">
    <property type="nucleotide sequence ID" value="NZ_JAJEQR010000023.1"/>
</dbReference>
<dbReference type="AlphaFoldDB" id="A0AAE3JFA2"/>
<evidence type="ECO:0000313" key="3">
    <source>
        <dbReference type="Proteomes" id="UP001198182"/>
    </source>
</evidence>
<evidence type="ECO:0000313" key="2">
    <source>
        <dbReference type="EMBL" id="MCC2231143.1"/>
    </source>
</evidence>
<dbReference type="Proteomes" id="UP001198182">
    <property type="component" value="Unassembled WGS sequence"/>
</dbReference>